<evidence type="ECO:0000313" key="6">
    <source>
        <dbReference type="Proteomes" id="UP000013378"/>
    </source>
</evidence>
<dbReference type="SMART" id="SM00670">
    <property type="entry name" value="PINc"/>
    <property type="match status" value="1"/>
</dbReference>
<name>R1CLG3_9FIRM</name>
<dbReference type="InterPro" id="IPR029060">
    <property type="entry name" value="PIN-like_dom_sf"/>
</dbReference>
<dbReference type="Gene3D" id="3.40.50.300">
    <property type="entry name" value="P-loop containing nucleotide triphosphate hydrolases"/>
    <property type="match status" value="1"/>
</dbReference>
<sequence>MKKIYVLDTSVLLDDPNAIYAFEDNEVVIPTVVLEEIDSKKRLGDDLGRNARRISRTLDKFREYGNLNKGIHLETGGTLRIEINHRNLKQVRHYFHEVNNDNLILAVALNLQLEEKEKESPKEVILVSKDILVRIKADTLGVAAQDYLSDKIVRFDDMYRGYEIINVPTLIIDKFYNDGFLDTTISPFNKYIFYPHQFLILKDELGSSKSAIVYYDSHMRKLFPLHSGDKAIWGIYPRNAQQKMALELLLDDNIPLVTLTGRAGTGKTLLALVAGLYKTEELSLYRKLLVARPVVPLGKDIGYLPGDKEEKLRPWMQPIYDNLEFIFNKHEGNDIEDIVAGIRGLEVEALTFIRGRSIPNEFIIIDEAQNLTKHEVKTIVSRVGENSKIVLVGDPEQIDHPYLDSTNNGLTYVIEKFKDYEEAGHVMFEKGERSRLAELAAKIL</sequence>
<keyword evidence="2" id="KW-0067">ATP-binding</keyword>
<dbReference type="CDD" id="cd09883">
    <property type="entry name" value="PIN_VapC_PhoHL-ATPase"/>
    <property type="match status" value="1"/>
</dbReference>
<dbReference type="STRING" id="1304284.L21TH_2427"/>
<gene>
    <name evidence="5" type="ORF">L21TH_2427</name>
</gene>
<comment type="similarity">
    <text evidence="3">In the N-terminal section; belongs to the PINc/VapC protein family.</text>
</comment>
<dbReference type="InterPro" id="IPR027417">
    <property type="entry name" value="P-loop_NTPase"/>
</dbReference>
<dbReference type="PANTHER" id="PTHR30473">
    <property type="entry name" value="PROTEIN PHOH"/>
    <property type="match status" value="1"/>
</dbReference>
<dbReference type="PATRIC" id="fig|1304284.3.peg.2381"/>
<keyword evidence="1" id="KW-0547">Nucleotide-binding</keyword>
<evidence type="ECO:0000259" key="4">
    <source>
        <dbReference type="SMART" id="SM00670"/>
    </source>
</evidence>
<dbReference type="SUPFAM" id="SSF88723">
    <property type="entry name" value="PIN domain-like"/>
    <property type="match status" value="1"/>
</dbReference>
<dbReference type="eggNOG" id="COG1875">
    <property type="taxonomic scope" value="Bacteria"/>
</dbReference>
<dbReference type="InterPro" id="IPR051451">
    <property type="entry name" value="PhoH2-like"/>
</dbReference>
<evidence type="ECO:0000256" key="2">
    <source>
        <dbReference type="ARBA" id="ARBA00022840"/>
    </source>
</evidence>
<dbReference type="EMBL" id="ARZA01000268">
    <property type="protein sequence ID" value="EOC99515.1"/>
    <property type="molecule type" value="Genomic_DNA"/>
</dbReference>
<comment type="caution">
    <text evidence="5">The sequence shown here is derived from an EMBL/GenBank/DDBJ whole genome shotgun (WGS) entry which is preliminary data.</text>
</comment>
<dbReference type="SUPFAM" id="SSF52540">
    <property type="entry name" value="P-loop containing nucleoside triphosphate hydrolases"/>
    <property type="match status" value="1"/>
</dbReference>
<dbReference type="Pfam" id="PF02562">
    <property type="entry name" value="PhoH"/>
    <property type="match status" value="1"/>
</dbReference>
<dbReference type="FunFam" id="3.40.50.1010:FF:000007">
    <property type="entry name" value="PhoH family protein"/>
    <property type="match status" value="1"/>
</dbReference>
<protein>
    <submittedName>
        <fullName evidence="5">Putative ATPase</fullName>
    </submittedName>
</protein>
<dbReference type="Gene3D" id="3.40.50.1010">
    <property type="entry name" value="5'-nuclease"/>
    <property type="match status" value="1"/>
</dbReference>
<dbReference type="FunFam" id="3.40.50.300:FF:000013">
    <property type="entry name" value="PhoH family ATPase"/>
    <property type="match status" value="1"/>
</dbReference>
<accession>R1CLG3</accession>
<dbReference type="PANTHER" id="PTHR30473:SF2">
    <property type="entry name" value="PIN DOMAIN-CONTAINING PROTEIN"/>
    <property type="match status" value="1"/>
</dbReference>
<keyword evidence="6" id="KW-1185">Reference proteome</keyword>
<reference evidence="5 6" key="1">
    <citation type="journal article" date="2015" name="Geomicrobiol. J.">
        <title>Caldisalinibacter kiritimatiensis gen. nov., sp. nov., a moderately thermohalophilic thiosulfate-reducing bacterium from a hypersaline microbial mat.</title>
        <authorList>
            <person name="Ben Hania W."/>
            <person name="Joseph M."/>
            <person name="Fiebig A."/>
            <person name="Bunk B."/>
            <person name="Klenk H.-P."/>
            <person name="Fardeau M.-L."/>
            <person name="Spring S."/>
        </authorList>
    </citation>
    <scope>NUCLEOTIDE SEQUENCE [LARGE SCALE GENOMIC DNA]</scope>
    <source>
        <strain evidence="5 6">L21-TH-D2</strain>
    </source>
</reference>
<evidence type="ECO:0000256" key="1">
    <source>
        <dbReference type="ARBA" id="ARBA00022741"/>
    </source>
</evidence>
<dbReference type="GO" id="GO:0005829">
    <property type="term" value="C:cytosol"/>
    <property type="evidence" value="ECO:0007669"/>
    <property type="project" value="TreeGrafter"/>
</dbReference>
<evidence type="ECO:0000313" key="5">
    <source>
        <dbReference type="EMBL" id="EOC99515.1"/>
    </source>
</evidence>
<dbReference type="AlphaFoldDB" id="R1CLG3"/>
<feature type="domain" description="PIN" evidence="4">
    <location>
        <begin position="3"/>
        <end position="135"/>
    </location>
</feature>
<proteinExistence type="inferred from homology"/>
<dbReference type="Proteomes" id="UP000013378">
    <property type="component" value="Unassembled WGS sequence"/>
</dbReference>
<dbReference type="GO" id="GO:0005524">
    <property type="term" value="F:ATP binding"/>
    <property type="evidence" value="ECO:0007669"/>
    <property type="project" value="UniProtKB-KW"/>
</dbReference>
<dbReference type="Pfam" id="PF13638">
    <property type="entry name" value="PIN_4"/>
    <property type="match status" value="1"/>
</dbReference>
<dbReference type="InterPro" id="IPR002716">
    <property type="entry name" value="PIN_dom"/>
</dbReference>
<organism evidence="5 6">
    <name type="scientific">Caldisalinibacter kiritimatiensis</name>
    <dbReference type="NCBI Taxonomy" id="1304284"/>
    <lineage>
        <taxon>Bacteria</taxon>
        <taxon>Bacillati</taxon>
        <taxon>Bacillota</taxon>
        <taxon>Tissierellia</taxon>
        <taxon>Tissierellales</taxon>
        <taxon>Thermohalobacteraceae</taxon>
        <taxon>Caldisalinibacter</taxon>
    </lineage>
</organism>
<dbReference type="InterPro" id="IPR003714">
    <property type="entry name" value="PhoH"/>
</dbReference>
<evidence type="ECO:0000256" key="3">
    <source>
        <dbReference type="ARBA" id="ARBA00046345"/>
    </source>
</evidence>
<dbReference type="OrthoDB" id="9773137at2"/>
<dbReference type="RefSeq" id="WP_006316939.1">
    <property type="nucleotide sequence ID" value="NZ_ARZA01000268.1"/>
</dbReference>